<evidence type="ECO:0000256" key="3">
    <source>
        <dbReference type="ARBA" id="ARBA00022842"/>
    </source>
</evidence>
<dbReference type="Gene3D" id="1.10.600.10">
    <property type="entry name" value="Farnesyl Diphosphate Synthase"/>
    <property type="match status" value="1"/>
</dbReference>
<comment type="caution">
    <text evidence="8">The sequence shown here is derived from an EMBL/GenBank/DDBJ whole genome shotgun (WGS) entry which is preliminary data.</text>
</comment>
<evidence type="ECO:0000256" key="5">
    <source>
        <dbReference type="ARBA" id="ARBA00023239"/>
    </source>
</evidence>
<dbReference type="InterPro" id="IPR008930">
    <property type="entry name" value="Terpenoid_cyclase/PrenylTrfase"/>
</dbReference>
<dbReference type="InterPro" id="IPR008949">
    <property type="entry name" value="Isoprenoid_synthase_dom_sf"/>
</dbReference>
<dbReference type="AlphaFoldDB" id="A0AAU9RKG6"/>
<dbReference type="InterPro" id="IPR050148">
    <property type="entry name" value="Terpene_synthase-like"/>
</dbReference>
<dbReference type="Gene3D" id="1.50.10.130">
    <property type="entry name" value="Terpene synthase, N-terminal domain"/>
    <property type="match status" value="1"/>
</dbReference>
<dbReference type="PANTHER" id="PTHR31225">
    <property type="entry name" value="OS04G0344100 PROTEIN-RELATED"/>
    <property type="match status" value="1"/>
</dbReference>
<evidence type="ECO:0000313" key="8">
    <source>
        <dbReference type="EMBL" id="CAH2040870.1"/>
    </source>
</evidence>
<keyword evidence="4" id="KW-0464">Manganese</keyword>
<feature type="domain" description="Terpene synthase N-terminal" evidence="6">
    <location>
        <begin position="77"/>
        <end position="141"/>
    </location>
</feature>
<dbReference type="InterPro" id="IPR036965">
    <property type="entry name" value="Terpene_synth_N_sf"/>
</dbReference>
<keyword evidence="2" id="KW-0479">Metal-binding</keyword>
<dbReference type="FunFam" id="1.10.600.10:FF:000007">
    <property type="entry name" value="Isoprene synthase, chloroplastic"/>
    <property type="match status" value="1"/>
</dbReference>
<dbReference type="SFLD" id="SFLDS00005">
    <property type="entry name" value="Isoprenoid_Synthase_Type_I"/>
    <property type="match status" value="1"/>
</dbReference>
<proteinExistence type="predicted"/>
<dbReference type="Pfam" id="PF03936">
    <property type="entry name" value="Terpene_synth_C"/>
    <property type="match status" value="1"/>
</dbReference>
<protein>
    <submittedName>
        <fullName evidence="8">Uncharacterized protein</fullName>
    </submittedName>
</protein>
<keyword evidence="9" id="KW-1185">Reference proteome</keyword>
<keyword evidence="5" id="KW-0456">Lyase</keyword>
<dbReference type="InterPro" id="IPR034741">
    <property type="entry name" value="Terpene_cyclase-like_1_C"/>
</dbReference>
<evidence type="ECO:0000256" key="1">
    <source>
        <dbReference type="ARBA" id="ARBA00001946"/>
    </source>
</evidence>
<dbReference type="PANTHER" id="PTHR31225:SF221">
    <property type="entry name" value="(-)-GERMACRENE D SYNTHASE"/>
    <property type="match status" value="1"/>
</dbReference>
<dbReference type="InterPro" id="IPR001906">
    <property type="entry name" value="Terpene_synth_N"/>
</dbReference>
<dbReference type="Proteomes" id="UP000836841">
    <property type="component" value="Unassembled WGS sequence"/>
</dbReference>
<reference evidence="8 9" key="1">
    <citation type="submission" date="2022-03" db="EMBL/GenBank/DDBJ databases">
        <authorList>
            <person name="Nunn A."/>
            <person name="Chopra R."/>
            <person name="Nunn A."/>
            <person name="Contreras Garrido A."/>
        </authorList>
    </citation>
    <scope>NUCLEOTIDE SEQUENCE [LARGE SCALE GENOMIC DNA]</scope>
</reference>
<dbReference type="GO" id="GO:0016102">
    <property type="term" value="P:diterpenoid biosynthetic process"/>
    <property type="evidence" value="ECO:0007669"/>
    <property type="project" value="InterPro"/>
</dbReference>
<evidence type="ECO:0000313" key="9">
    <source>
        <dbReference type="Proteomes" id="UP000836841"/>
    </source>
</evidence>
<dbReference type="CDD" id="cd00684">
    <property type="entry name" value="Terpene_cyclase_plant_C1"/>
    <property type="match status" value="1"/>
</dbReference>
<dbReference type="GO" id="GO:0000287">
    <property type="term" value="F:magnesium ion binding"/>
    <property type="evidence" value="ECO:0007669"/>
    <property type="project" value="InterPro"/>
</dbReference>
<dbReference type="Pfam" id="PF01397">
    <property type="entry name" value="Terpene_synth"/>
    <property type="match status" value="1"/>
</dbReference>
<dbReference type="InterPro" id="IPR005630">
    <property type="entry name" value="Terpene_synthase_metal-bd"/>
</dbReference>
<dbReference type="InterPro" id="IPR044814">
    <property type="entry name" value="Terpene_cyclase_plant_C1"/>
</dbReference>
<dbReference type="GO" id="GO:0010333">
    <property type="term" value="F:terpene synthase activity"/>
    <property type="evidence" value="ECO:0007669"/>
    <property type="project" value="InterPro"/>
</dbReference>
<dbReference type="EMBL" id="CAJVSB020000038">
    <property type="protein sequence ID" value="CAH2040870.1"/>
    <property type="molecule type" value="Genomic_DNA"/>
</dbReference>
<organism evidence="8 9">
    <name type="scientific">Thlaspi arvense</name>
    <name type="common">Field penny-cress</name>
    <dbReference type="NCBI Taxonomy" id="13288"/>
    <lineage>
        <taxon>Eukaryota</taxon>
        <taxon>Viridiplantae</taxon>
        <taxon>Streptophyta</taxon>
        <taxon>Embryophyta</taxon>
        <taxon>Tracheophyta</taxon>
        <taxon>Spermatophyta</taxon>
        <taxon>Magnoliopsida</taxon>
        <taxon>eudicotyledons</taxon>
        <taxon>Gunneridae</taxon>
        <taxon>Pentapetalae</taxon>
        <taxon>rosids</taxon>
        <taxon>malvids</taxon>
        <taxon>Brassicales</taxon>
        <taxon>Brassicaceae</taxon>
        <taxon>Thlaspideae</taxon>
        <taxon>Thlaspi</taxon>
    </lineage>
</organism>
<keyword evidence="3" id="KW-0460">Magnesium</keyword>
<dbReference type="SUPFAM" id="SSF48239">
    <property type="entry name" value="Terpenoid cyclases/Protein prenyltransferases"/>
    <property type="match status" value="1"/>
</dbReference>
<accession>A0AAU9RKG6</accession>
<evidence type="ECO:0000259" key="6">
    <source>
        <dbReference type="Pfam" id="PF01397"/>
    </source>
</evidence>
<name>A0AAU9RKG6_THLAR</name>
<evidence type="ECO:0000259" key="7">
    <source>
        <dbReference type="Pfam" id="PF03936"/>
    </source>
</evidence>
<dbReference type="SFLD" id="SFLDG01019">
    <property type="entry name" value="Terpene_Cyclase_Like_1_C_Termi"/>
    <property type="match status" value="1"/>
</dbReference>
<evidence type="ECO:0000256" key="4">
    <source>
        <dbReference type="ARBA" id="ARBA00023211"/>
    </source>
</evidence>
<comment type="cofactor">
    <cofactor evidence="1">
        <name>Mg(2+)</name>
        <dbReference type="ChEBI" id="CHEBI:18420"/>
    </cofactor>
</comment>
<gene>
    <name evidence="8" type="ORF">TAV2_LOCUS4217</name>
</gene>
<dbReference type="SUPFAM" id="SSF48576">
    <property type="entry name" value="Terpenoid synthases"/>
    <property type="match status" value="1"/>
</dbReference>
<feature type="domain" description="Terpene synthase metal-binding" evidence="7">
    <location>
        <begin position="161"/>
        <end position="395"/>
    </location>
</feature>
<evidence type="ECO:0000256" key="2">
    <source>
        <dbReference type="ARBA" id="ARBA00022723"/>
    </source>
</evidence>
<sequence length="463" mass="53300">MSESNRASSASDMIRCCANYHPSIWGDYFLKYSASHLVEIDCGMMEQHKQLKEEVRQMIMATTKELPQKLNFIDVVFQDKDGKFKESLTADVRGMLSLYQASYLGVKGEDILDEALCFTTTHLQCLAVWANPLSAEVTHALNQPIRMGFTRLEARHFMWWKGLDVAKKLPFVRDRIVECYFWTLGVYFEPKYFMARRILTKMIALTSIIDDIYDAYGTFEELVSFHWWENNAKDQLPMWMRVCYQALLDFYNMIDEEMAREGKSYRVDHATAAMKDLAQAYFIEAKWYHEGYVPNMEEYMGVALVSCGYRILAITSFIGIGDLVTKQSFDWISSNPLIVEASSVICRLMDNMVSHKFEQKRGHVVSAVECYMKEYGASEEGVHVHFNKRVADAWKNMNAEMLQPTAVPMPLLERILNFARVIHVLYKDEDGYTNSGGKTKDFVTSLLVDPAPMHPPYSADLPP</sequence>